<comment type="subcellular location">
    <subcellularLocation>
        <location evidence="2">Membrane</location>
        <topology evidence="2">Peripheral membrane protein</topology>
    </subcellularLocation>
</comment>
<comment type="similarity">
    <text evidence="3">Belongs to the ATPase gamma chain family.</text>
</comment>
<reference evidence="12" key="1">
    <citation type="submission" date="2017-09" db="EMBL/GenBank/DDBJ databases">
        <title>Depth-based differentiation of microbial function through sediment-hosted aquifers and enrichment of novel symbionts in the deep terrestrial subsurface.</title>
        <authorList>
            <person name="Probst A.J."/>
            <person name="Ladd B."/>
            <person name="Jarett J.K."/>
            <person name="Geller-Mcgrath D.E."/>
            <person name="Sieber C.M.K."/>
            <person name="Emerson J.B."/>
            <person name="Anantharaman K."/>
            <person name="Thomas B.C."/>
            <person name="Malmstrom R."/>
            <person name="Stieglmeier M."/>
            <person name="Klingl A."/>
            <person name="Woyke T."/>
            <person name="Ryan C.M."/>
            <person name="Banfield J.F."/>
        </authorList>
    </citation>
    <scope>NUCLEOTIDE SEQUENCE [LARGE SCALE GENOMIC DNA]</scope>
</reference>
<keyword evidence="6" id="KW-0406">Ion transport</keyword>
<evidence type="ECO:0000256" key="7">
    <source>
        <dbReference type="ARBA" id="ARBA00023136"/>
    </source>
</evidence>
<feature type="coiled-coil region" evidence="10">
    <location>
        <begin position="241"/>
        <end position="268"/>
    </location>
</feature>
<dbReference type="AlphaFoldDB" id="A0A2M8EWH9"/>
<dbReference type="InterPro" id="IPR035968">
    <property type="entry name" value="ATP_synth_F1_ATPase_gsu"/>
</dbReference>
<comment type="function">
    <text evidence="1">Produces ATP from ADP in the presence of a proton gradient across the membrane. The gamma chain is believed to be important in regulating ATPase activity and the flow of protons through the CF(0) complex.</text>
</comment>
<evidence type="ECO:0000256" key="10">
    <source>
        <dbReference type="SAM" id="Coils"/>
    </source>
</evidence>
<evidence type="ECO:0000256" key="6">
    <source>
        <dbReference type="ARBA" id="ARBA00023065"/>
    </source>
</evidence>
<evidence type="ECO:0000256" key="5">
    <source>
        <dbReference type="ARBA" id="ARBA00022781"/>
    </source>
</evidence>
<evidence type="ECO:0000256" key="9">
    <source>
        <dbReference type="ARBA" id="ARBA00023310"/>
    </source>
</evidence>
<dbReference type="Gene3D" id="3.40.1380.10">
    <property type="match status" value="1"/>
</dbReference>
<keyword evidence="9" id="KW-0066">ATP synthesis</keyword>
<evidence type="ECO:0000313" key="12">
    <source>
        <dbReference type="Proteomes" id="UP000231383"/>
    </source>
</evidence>
<dbReference type="Proteomes" id="UP000231383">
    <property type="component" value="Unassembled WGS sequence"/>
</dbReference>
<keyword evidence="10" id="KW-0175">Coiled coil</keyword>
<evidence type="ECO:0000256" key="4">
    <source>
        <dbReference type="ARBA" id="ARBA00022448"/>
    </source>
</evidence>
<evidence type="ECO:0000256" key="2">
    <source>
        <dbReference type="ARBA" id="ARBA00004170"/>
    </source>
</evidence>
<proteinExistence type="inferred from homology"/>
<keyword evidence="4" id="KW-0813">Transport</keyword>
<name>A0A2M8EWH9_9BACT</name>
<keyword evidence="5" id="KW-0375">Hydrogen ion transport</keyword>
<evidence type="ECO:0000256" key="1">
    <source>
        <dbReference type="ARBA" id="ARBA00003456"/>
    </source>
</evidence>
<accession>A0A2M8EWH9</accession>
<dbReference type="EMBL" id="PFSC01000178">
    <property type="protein sequence ID" value="PJC30222.1"/>
    <property type="molecule type" value="Genomic_DNA"/>
</dbReference>
<keyword evidence="8" id="KW-0139">CF(1)</keyword>
<keyword evidence="7" id="KW-0472">Membrane</keyword>
<evidence type="ECO:0000313" key="11">
    <source>
        <dbReference type="EMBL" id="PJC30222.1"/>
    </source>
</evidence>
<evidence type="ECO:0000256" key="3">
    <source>
        <dbReference type="ARBA" id="ARBA00007681"/>
    </source>
</evidence>
<dbReference type="Pfam" id="PF00231">
    <property type="entry name" value="ATP-synt"/>
    <property type="match status" value="1"/>
</dbReference>
<dbReference type="SUPFAM" id="SSF52943">
    <property type="entry name" value="ATP synthase (F1-ATPase), gamma subunit"/>
    <property type="match status" value="1"/>
</dbReference>
<protein>
    <submittedName>
        <fullName evidence="11">Uncharacterized protein</fullName>
    </submittedName>
</protein>
<organism evidence="11 12">
    <name type="scientific">Candidatus Roizmanbacteria bacterium CG_4_9_14_0_2_um_filter_39_13</name>
    <dbReference type="NCBI Taxonomy" id="1974839"/>
    <lineage>
        <taxon>Bacteria</taxon>
        <taxon>Candidatus Roizmaniibacteriota</taxon>
    </lineage>
</organism>
<sequence length="286" mass="33446">MQSKEIVEEQNFMQVLHAIATAYQDISVMKMKETRTFIDHARLYVSMLKDIFESLRYSHPLLHQLNGNPDAKKPLAKILITANTKFHGDILRRIFEKFLDDKDEEGDVFLVGRIGKDLLAQYGQREEIKLIDISDINMEMAQLKPLIPYLFQYKKINLYYAKFKSVMTQDPEVSEITNINKLLEEELEAEKEERKMKEAPPTYLFEPAGEKIVSFLNNNVVISLLRQAVLETQLARFAARLKAMDSLLSRIDENMDSLKKQQRKINHNLSNKKQLERISGMFFWNQ</sequence>
<dbReference type="GO" id="GO:0046933">
    <property type="term" value="F:proton-transporting ATP synthase activity, rotational mechanism"/>
    <property type="evidence" value="ECO:0007669"/>
    <property type="project" value="InterPro"/>
</dbReference>
<evidence type="ECO:0000256" key="8">
    <source>
        <dbReference type="ARBA" id="ARBA00023196"/>
    </source>
</evidence>
<dbReference type="InterPro" id="IPR000131">
    <property type="entry name" value="ATP_synth_F1_gsu"/>
</dbReference>
<dbReference type="GO" id="GO:0045259">
    <property type="term" value="C:proton-transporting ATP synthase complex"/>
    <property type="evidence" value="ECO:0007669"/>
    <property type="project" value="UniProtKB-KW"/>
</dbReference>
<gene>
    <name evidence="11" type="ORF">CO051_06840</name>
</gene>
<comment type="caution">
    <text evidence="11">The sequence shown here is derived from an EMBL/GenBank/DDBJ whole genome shotgun (WGS) entry which is preliminary data.</text>
</comment>